<keyword evidence="2" id="KW-0732">Signal</keyword>
<evidence type="ECO:0000256" key="1">
    <source>
        <dbReference type="SAM" id="MobiDB-lite"/>
    </source>
</evidence>
<feature type="region of interest" description="Disordered" evidence="1">
    <location>
        <begin position="22"/>
        <end position="66"/>
    </location>
</feature>
<feature type="compositionally biased region" description="Basic and acidic residues" evidence="1">
    <location>
        <begin position="80"/>
        <end position="98"/>
    </location>
</feature>
<evidence type="ECO:0000313" key="3">
    <source>
        <dbReference type="EMBL" id="BDD10399.1"/>
    </source>
</evidence>
<accession>A0AAU9D792</accession>
<feature type="compositionally biased region" description="Basic residues" evidence="1">
    <location>
        <begin position="24"/>
        <end position="36"/>
    </location>
</feature>
<proteinExistence type="predicted"/>
<gene>
    <name evidence="3" type="ORF">FUAX_28310</name>
</gene>
<feature type="signal peptide" evidence="2">
    <location>
        <begin position="1"/>
        <end position="21"/>
    </location>
</feature>
<sequence length="142" mass="16694">MRRILLLTLVCLFSSVMVAEAQRTKKKRKKKKKAKTERRSDQPSSVEFSDQSAPLRFAPMPGTYTLSEAERKKRIKQREIFNKKQQKAHDKAMKDLAKAKRKEAKLKKKPQYSDPTYFGHKKKPKWRKPGKMKFCKDCGQVH</sequence>
<feature type="compositionally biased region" description="Basic residues" evidence="1">
    <location>
        <begin position="119"/>
        <end position="129"/>
    </location>
</feature>
<keyword evidence="4" id="KW-1185">Reference proteome</keyword>
<feature type="chain" id="PRO_5043627916" evidence="2">
    <location>
        <begin position="22"/>
        <end position="142"/>
    </location>
</feature>
<feature type="compositionally biased region" description="Basic residues" evidence="1">
    <location>
        <begin position="99"/>
        <end position="110"/>
    </location>
</feature>
<feature type="region of interest" description="Disordered" evidence="1">
    <location>
        <begin position="80"/>
        <end position="129"/>
    </location>
</feature>
<evidence type="ECO:0000256" key="2">
    <source>
        <dbReference type="SAM" id="SignalP"/>
    </source>
</evidence>
<dbReference type="Proteomes" id="UP001348817">
    <property type="component" value="Chromosome"/>
</dbReference>
<dbReference type="KEGG" id="fax:FUAX_28310"/>
<organism evidence="3 4">
    <name type="scientific">Fulvitalea axinellae</name>
    <dbReference type="NCBI Taxonomy" id="1182444"/>
    <lineage>
        <taxon>Bacteria</taxon>
        <taxon>Pseudomonadati</taxon>
        <taxon>Bacteroidota</taxon>
        <taxon>Cytophagia</taxon>
        <taxon>Cytophagales</taxon>
        <taxon>Persicobacteraceae</taxon>
        <taxon>Fulvitalea</taxon>
    </lineage>
</organism>
<dbReference type="AlphaFoldDB" id="A0AAU9D792"/>
<protein>
    <submittedName>
        <fullName evidence="3">Uncharacterized protein</fullName>
    </submittedName>
</protein>
<dbReference type="RefSeq" id="WP_338391958.1">
    <property type="nucleotide sequence ID" value="NZ_AP025314.1"/>
</dbReference>
<dbReference type="EMBL" id="AP025314">
    <property type="protein sequence ID" value="BDD10399.1"/>
    <property type="molecule type" value="Genomic_DNA"/>
</dbReference>
<evidence type="ECO:0000313" key="4">
    <source>
        <dbReference type="Proteomes" id="UP001348817"/>
    </source>
</evidence>
<name>A0AAU9D792_9BACT</name>
<reference evidence="3 4" key="1">
    <citation type="submission" date="2021-12" db="EMBL/GenBank/DDBJ databases">
        <title>Genome sequencing of bacteria with rrn-lacking chromosome and rrn-plasmid.</title>
        <authorList>
            <person name="Anda M."/>
            <person name="Iwasaki W."/>
        </authorList>
    </citation>
    <scope>NUCLEOTIDE SEQUENCE [LARGE SCALE GENOMIC DNA]</scope>
    <source>
        <strain evidence="3 4">DSM 100852</strain>
    </source>
</reference>
<feature type="compositionally biased region" description="Polar residues" evidence="1">
    <location>
        <begin position="42"/>
        <end position="52"/>
    </location>
</feature>